<feature type="transmembrane region" description="Helical" evidence="2">
    <location>
        <begin position="153"/>
        <end position="178"/>
    </location>
</feature>
<feature type="transmembrane region" description="Helical" evidence="2">
    <location>
        <begin position="216"/>
        <end position="241"/>
    </location>
</feature>
<evidence type="ECO:0000256" key="2">
    <source>
        <dbReference type="SAM" id="Phobius"/>
    </source>
</evidence>
<protein>
    <recommendedName>
        <fullName evidence="5">DUF998 domain-containing protein</fullName>
    </recommendedName>
</protein>
<feature type="transmembrane region" description="Helical" evidence="2">
    <location>
        <begin position="40"/>
        <end position="61"/>
    </location>
</feature>
<dbReference type="eggNOG" id="COG3371">
    <property type="taxonomic scope" value="Bacteria"/>
</dbReference>
<sequence>MSDDATSPARESSGVPAEPPAVARDPAGGFDTGAAITRSLLGWGVVVGPFYVVVSLAQALTRDGFDLSRHALSQLALGPGGWVQTVNLALSGLMVVAAGIGIARALVPGRRVRLAGGLVAAFGVGMLGAALFPTDPINGFPPGTEETMTASGMLHLVLSGLGFLALGVGAILTGGALARRAEALAGIARASRVCGIVVLVAFVAGAAFGGTALGIALLWLAVLTGWAWLLAVCVTCYRRVVPHPDAARRARGAA</sequence>
<evidence type="ECO:0000256" key="1">
    <source>
        <dbReference type="SAM" id="MobiDB-lite"/>
    </source>
</evidence>
<feature type="transmembrane region" description="Helical" evidence="2">
    <location>
        <begin position="114"/>
        <end position="133"/>
    </location>
</feature>
<feature type="transmembrane region" description="Helical" evidence="2">
    <location>
        <begin position="81"/>
        <end position="107"/>
    </location>
</feature>
<accession>C5BVW0</accession>
<dbReference type="InterPro" id="IPR009339">
    <property type="entry name" value="DUF998"/>
</dbReference>
<gene>
    <name evidence="3" type="ordered locus">Bcav_2310</name>
</gene>
<keyword evidence="2" id="KW-1133">Transmembrane helix</keyword>
<dbReference type="KEGG" id="bcv:Bcav_2310"/>
<feature type="region of interest" description="Disordered" evidence="1">
    <location>
        <begin position="1"/>
        <end position="24"/>
    </location>
</feature>
<dbReference type="Pfam" id="PF06197">
    <property type="entry name" value="DUF998"/>
    <property type="match status" value="1"/>
</dbReference>
<dbReference type="STRING" id="471853.Bcav_2310"/>
<feature type="transmembrane region" description="Helical" evidence="2">
    <location>
        <begin position="190"/>
        <end position="210"/>
    </location>
</feature>
<dbReference type="Proteomes" id="UP000007962">
    <property type="component" value="Chromosome"/>
</dbReference>
<dbReference type="RefSeq" id="WP_015882801.1">
    <property type="nucleotide sequence ID" value="NC_012669.1"/>
</dbReference>
<dbReference type="EMBL" id="CP001618">
    <property type="protein sequence ID" value="ACQ80561.1"/>
    <property type="molecule type" value="Genomic_DNA"/>
</dbReference>
<dbReference type="HOGENOM" id="CLU_094600_0_0_11"/>
<name>C5BVW0_BEUC1</name>
<evidence type="ECO:0000313" key="4">
    <source>
        <dbReference type="Proteomes" id="UP000007962"/>
    </source>
</evidence>
<organism evidence="3 4">
    <name type="scientific">Beutenbergia cavernae (strain ATCC BAA-8 / DSM 12333 / CCUG 43141 / JCM 11478 / NBRC 16432 / NCIMB 13614 / HKI 0122)</name>
    <dbReference type="NCBI Taxonomy" id="471853"/>
    <lineage>
        <taxon>Bacteria</taxon>
        <taxon>Bacillati</taxon>
        <taxon>Actinomycetota</taxon>
        <taxon>Actinomycetes</taxon>
        <taxon>Micrococcales</taxon>
        <taxon>Beutenbergiaceae</taxon>
        <taxon>Beutenbergia</taxon>
    </lineage>
</organism>
<reference evidence="3 4" key="1">
    <citation type="journal article" date="2009" name="Stand. Genomic Sci.">
        <title>Complete genome sequence of Beutenbergia cavernae type strain (HKI 0122).</title>
        <authorList>
            <person name="Land M."/>
            <person name="Pukall R."/>
            <person name="Abt B."/>
            <person name="Goker M."/>
            <person name="Rohde M."/>
            <person name="Glavina Del Rio T."/>
            <person name="Tice H."/>
            <person name="Copeland A."/>
            <person name="Cheng J.F."/>
            <person name="Lucas S."/>
            <person name="Chen F."/>
            <person name="Nolan M."/>
            <person name="Bruce D."/>
            <person name="Goodwin L."/>
            <person name="Pitluck S."/>
            <person name="Ivanova N."/>
            <person name="Mavromatis K."/>
            <person name="Ovchinnikova G."/>
            <person name="Pati A."/>
            <person name="Chen A."/>
            <person name="Palaniappan K."/>
            <person name="Hauser L."/>
            <person name="Chang Y.J."/>
            <person name="Jefferies C.C."/>
            <person name="Saunders E."/>
            <person name="Brettin T."/>
            <person name="Detter J.C."/>
            <person name="Han C."/>
            <person name="Chain P."/>
            <person name="Bristow J."/>
            <person name="Eisen J.A."/>
            <person name="Markowitz V."/>
            <person name="Hugenholtz P."/>
            <person name="Kyrpides N.C."/>
            <person name="Klenk H.P."/>
            <person name="Lapidus A."/>
        </authorList>
    </citation>
    <scope>NUCLEOTIDE SEQUENCE [LARGE SCALE GENOMIC DNA]</scope>
    <source>
        <strain evidence="4">ATCC BAA-8 / DSM 12333 / NBRC 16432</strain>
    </source>
</reference>
<proteinExistence type="predicted"/>
<dbReference type="OrthoDB" id="8159487at2"/>
<keyword evidence="2" id="KW-0812">Transmembrane</keyword>
<dbReference type="AlphaFoldDB" id="C5BVW0"/>
<keyword evidence="4" id="KW-1185">Reference proteome</keyword>
<keyword evidence="2" id="KW-0472">Membrane</keyword>
<evidence type="ECO:0008006" key="5">
    <source>
        <dbReference type="Google" id="ProtNLM"/>
    </source>
</evidence>
<evidence type="ECO:0000313" key="3">
    <source>
        <dbReference type="EMBL" id="ACQ80561.1"/>
    </source>
</evidence>